<protein>
    <submittedName>
        <fullName evidence="1">Methyltransferase domain-containing protein</fullName>
    </submittedName>
</protein>
<accession>A0A1G9IS20</accession>
<keyword evidence="1" id="KW-0808">Transferase</keyword>
<dbReference type="Gene3D" id="3.40.50.150">
    <property type="entry name" value="Vaccinia Virus protein VP39"/>
    <property type="match status" value="1"/>
</dbReference>
<evidence type="ECO:0000313" key="2">
    <source>
        <dbReference type="Proteomes" id="UP000198510"/>
    </source>
</evidence>
<organism evidence="1 2">
    <name type="scientific">Catalinimonas alkaloidigena</name>
    <dbReference type="NCBI Taxonomy" id="1075417"/>
    <lineage>
        <taxon>Bacteria</taxon>
        <taxon>Pseudomonadati</taxon>
        <taxon>Bacteroidota</taxon>
        <taxon>Cytophagia</taxon>
        <taxon>Cytophagales</taxon>
        <taxon>Catalimonadaceae</taxon>
        <taxon>Catalinimonas</taxon>
    </lineage>
</organism>
<dbReference type="EMBL" id="FNFO01000005">
    <property type="protein sequence ID" value="SDL27773.1"/>
    <property type="molecule type" value="Genomic_DNA"/>
</dbReference>
<keyword evidence="2" id="KW-1185">Reference proteome</keyword>
<keyword evidence="1" id="KW-0489">Methyltransferase</keyword>
<dbReference type="Proteomes" id="UP000198510">
    <property type="component" value="Unassembled WGS sequence"/>
</dbReference>
<dbReference type="AlphaFoldDB" id="A0A1G9IS20"/>
<reference evidence="1 2" key="1">
    <citation type="submission" date="2016-10" db="EMBL/GenBank/DDBJ databases">
        <authorList>
            <person name="de Groot N.N."/>
        </authorList>
    </citation>
    <scope>NUCLEOTIDE SEQUENCE [LARGE SCALE GENOMIC DNA]</scope>
    <source>
        <strain evidence="1 2">DSM 25186</strain>
    </source>
</reference>
<dbReference type="STRING" id="1075417.SAMN05421823_10585"/>
<dbReference type="GO" id="GO:0032259">
    <property type="term" value="P:methylation"/>
    <property type="evidence" value="ECO:0007669"/>
    <property type="project" value="UniProtKB-KW"/>
</dbReference>
<gene>
    <name evidence="1" type="ORF">SAMN05421823_10585</name>
</gene>
<name>A0A1G9IS20_9BACT</name>
<sequence>MSISQVLGTLYRYARFRQHAGDAHSIHSPFVFHLYTEVLRPDKQYYAFEGIEQHRQRLLRDTRSLEITDFGAGAARSRQRTVQELARRSAQRPQRAQLLFRLVEFLRPAYLVELGTSLGLTTAYLAAPNPQASVVTLEGCPATAALARETLRDTQAQLVVGPLEETLAPALARLPHVDFVYFDANHRREPTLRYFRQCLAKAHEATCFVFDDIHWSREMEQAWQEIQAHPDVTLTLDLFWLGLVFFRQKQPKQHFRLRL</sequence>
<dbReference type="GO" id="GO:0008168">
    <property type="term" value="F:methyltransferase activity"/>
    <property type="evidence" value="ECO:0007669"/>
    <property type="project" value="UniProtKB-KW"/>
</dbReference>
<proteinExistence type="predicted"/>
<dbReference type="SUPFAM" id="SSF53335">
    <property type="entry name" value="S-adenosyl-L-methionine-dependent methyltransferases"/>
    <property type="match status" value="1"/>
</dbReference>
<evidence type="ECO:0000313" key="1">
    <source>
        <dbReference type="EMBL" id="SDL27773.1"/>
    </source>
</evidence>
<dbReference type="RefSeq" id="WP_245706065.1">
    <property type="nucleotide sequence ID" value="NZ_FNFO01000005.1"/>
</dbReference>
<dbReference type="InterPro" id="IPR029063">
    <property type="entry name" value="SAM-dependent_MTases_sf"/>
</dbReference>
<dbReference type="Pfam" id="PF13578">
    <property type="entry name" value="Methyltransf_24"/>
    <property type="match status" value="1"/>
</dbReference>